<dbReference type="RefSeq" id="WP_040275242.1">
    <property type="nucleotide sequence ID" value="NZ_JROO01000034.1"/>
</dbReference>
<organism evidence="1 2">
    <name type="scientific">Streptomonospora alba</name>
    <dbReference type="NCBI Taxonomy" id="183763"/>
    <lineage>
        <taxon>Bacteria</taxon>
        <taxon>Bacillati</taxon>
        <taxon>Actinomycetota</taxon>
        <taxon>Actinomycetes</taxon>
        <taxon>Streptosporangiales</taxon>
        <taxon>Nocardiopsidaceae</taxon>
        <taxon>Streptomonospora</taxon>
    </lineage>
</organism>
<dbReference type="Proteomes" id="UP000031675">
    <property type="component" value="Unassembled WGS sequence"/>
</dbReference>
<dbReference type="NCBIfam" id="NF047733">
    <property type="entry name" value="antiphage_MADS7"/>
    <property type="match status" value="1"/>
</dbReference>
<reference evidence="2" key="1">
    <citation type="journal article" date="2015" name="Chem. Biol.">
        <title>Structure, bioactivity, and resistance mechanism of streptomonomicin, an unusual lasso Peptide from an understudied halophilic actinomycete.</title>
        <authorList>
            <person name="Metelev M."/>
            <person name="Tietz J.I."/>
            <person name="Melby J.O."/>
            <person name="Blair P.M."/>
            <person name="Zhu L."/>
            <person name="Livnat I."/>
            <person name="Severinov K."/>
            <person name="Mitchell D.A."/>
        </authorList>
    </citation>
    <scope>NUCLEOTIDE SEQUENCE [LARGE SCALE GENOMIC DNA]</scope>
    <source>
        <strain evidence="2">YIM 90003</strain>
    </source>
</reference>
<dbReference type="STRING" id="183763.LP52_18205"/>
<evidence type="ECO:0000313" key="2">
    <source>
        <dbReference type="Proteomes" id="UP000031675"/>
    </source>
</evidence>
<dbReference type="InterPro" id="IPR058120">
    <property type="entry name" value="MADS7"/>
</dbReference>
<gene>
    <name evidence="1" type="ORF">LP52_18205</name>
</gene>
<dbReference type="EMBL" id="JROO01000034">
    <property type="protein sequence ID" value="KIH97638.1"/>
    <property type="molecule type" value="Genomic_DNA"/>
</dbReference>
<protein>
    <submittedName>
        <fullName evidence="1">Uncharacterized protein</fullName>
    </submittedName>
</protein>
<keyword evidence="2" id="KW-1185">Reference proteome</keyword>
<dbReference type="AlphaFoldDB" id="A0A0C2G2Y6"/>
<name>A0A0C2G2Y6_9ACTN</name>
<accession>A0A0C2G2Y6</accession>
<sequence>MALKRSDQEFRHLGVTHVDFHQLDMDRVLTGLLPRLWYGGAPSVLHRDKDLSVSEFVDTITQHPHLFTGFDPEVAYRWVETHLLDMVNRGKPTQSVAGLRPLHGFTYRFRNARRSRPYGADEQLYAMIKHAREGPKVLPLLKDFFFAAVDPHTGRARPDVAIDVEAQALINLWEAAEADIHDREDKSRRNPDHPPLLQDACDLLADDLMRLLFHEELIPRSVLVDYVKILFAFHLALYHLRLLKALPAQVSGQRTEAGAALFLDVQNLPGTATARLAERSAEAWFDRIPKFVQAGFTVKKLDEFARHLIRRKKMRQPTDGVLPVQELLSLLGAAHTKDRDTYAETRLQTILGDNRGDAEDLDPSLDQIQQLGLDPFTTYVEIVTHLRVGFHRRRIRECLDSMLLKNKPGAMLTQPRNGQRRFTLDSRVVEVLLQIALLREGGSAGFHTAALRVDEFLDILRTRYGLFIDQLPPGDGFDRPSITDQEALRDNARAFTARLREIGFYSDLSDAYLTQTISPRYIIQS</sequence>
<proteinExistence type="predicted"/>
<dbReference type="Pfam" id="PF26611">
    <property type="entry name" value="MAD7"/>
    <property type="match status" value="1"/>
</dbReference>
<comment type="caution">
    <text evidence="1">The sequence shown here is derived from an EMBL/GenBank/DDBJ whole genome shotgun (WGS) entry which is preliminary data.</text>
</comment>
<dbReference type="OrthoDB" id="9808668at2"/>
<evidence type="ECO:0000313" key="1">
    <source>
        <dbReference type="EMBL" id="KIH97638.1"/>
    </source>
</evidence>